<dbReference type="SUPFAM" id="SSF53067">
    <property type="entry name" value="Actin-like ATPase domain"/>
    <property type="match status" value="2"/>
</dbReference>
<dbReference type="eggNOG" id="COG0248">
    <property type="taxonomic scope" value="Bacteria"/>
</dbReference>
<dbReference type="KEGG" id="msl:Msil_0207"/>
<dbReference type="Gene3D" id="3.30.420.150">
    <property type="entry name" value="Exopolyphosphatase. Domain 2"/>
    <property type="match status" value="1"/>
</dbReference>
<feature type="domain" description="Exopolyphosphatase C-terminal" evidence="6">
    <location>
        <begin position="335"/>
        <end position="518"/>
    </location>
</feature>
<dbReference type="Gene3D" id="1.10.3210.10">
    <property type="entry name" value="Hypothetical protein af1432"/>
    <property type="match status" value="1"/>
</dbReference>
<reference evidence="7 8" key="1">
    <citation type="journal article" date="2010" name="J. Bacteriol.">
        <title>Complete genome sequence of the aerobic facultative methanotroph Methylocella silvestris BL2.</title>
        <authorList>
            <person name="Chen Y."/>
            <person name="Crombie A."/>
            <person name="Rahman M.T."/>
            <person name="Dedysh S.N."/>
            <person name="Liesack W."/>
            <person name="Stott M.B."/>
            <person name="Alam M."/>
            <person name="Theisen A.R."/>
            <person name="Murrell J.C."/>
            <person name="Dunfield P.F."/>
        </authorList>
    </citation>
    <scope>NUCLEOTIDE SEQUENCE [LARGE SCALE GENOMIC DNA]</scope>
    <source>
        <strain evidence="8">DSM 15510 / CIP 108128 / LMG 27833 / NCIMB 13906 / BL2</strain>
    </source>
</reference>
<dbReference type="OrthoDB" id="3698573at2"/>
<name>B8EN53_METSB</name>
<dbReference type="EMBL" id="CP001280">
    <property type="protein sequence ID" value="ACK49188.1"/>
    <property type="molecule type" value="Genomic_DNA"/>
</dbReference>
<dbReference type="EC" id="3.6.1.11" evidence="2"/>
<dbReference type="InterPro" id="IPR022371">
    <property type="entry name" value="Exopolyphosphatase"/>
</dbReference>
<dbReference type="PANTHER" id="PTHR30005">
    <property type="entry name" value="EXOPOLYPHOSPHATASE"/>
    <property type="match status" value="1"/>
</dbReference>
<evidence type="ECO:0000259" key="5">
    <source>
        <dbReference type="Pfam" id="PF02541"/>
    </source>
</evidence>
<dbReference type="PANTHER" id="PTHR30005:SF0">
    <property type="entry name" value="RETROGRADE REGULATION PROTEIN 2"/>
    <property type="match status" value="1"/>
</dbReference>
<dbReference type="STRING" id="395965.Msil_0207"/>
<dbReference type="InterPro" id="IPR003695">
    <property type="entry name" value="Ppx_GppA_N"/>
</dbReference>
<dbReference type="GO" id="GO:0006793">
    <property type="term" value="P:phosphorus metabolic process"/>
    <property type="evidence" value="ECO:0007669"/>
    <property type="project" value="InterPro"/>
</dbReference>
<evidence type="ECO:0000256" key="1">
    <source>
        <dbReference type="ARBA" id="ARBA00007125"/>
    </source>
</evidence>
<gene>
    <name evidence="7" type="ordered locus">Msil_0207</name>
</gene>
<sequence length="523" mass="56090">MENLSKHPVPKLSLRGWTGVDVRPLGNAAGDGKPVAIVDIGSNSVRLVAYEGLSRAPRQIFNEKSLCALGDGVATTGLLSKSGMEKALAALRRFKVLCEILDVGELNVLATAAARDAGNGPEFLAAATQAIGAPISLLSGPREAELSAHGVVSGVHKPDGLVGDLGGGSLELIDVKGSQLSKGVTLPLGGLTLIDASKKSARAAARIVRDALADSRLVERLEGRTFYAVGGTWRAFAKLHMRQRNYPLAVMHGYVIPAQDAADFANIVARVNTETLLSIDAVNAQRRPLLPYGAAVIAEIIRRGRPKEIMISSAGVREGLLYEKLDAHQRREDPLLRATADANLLFSRAPAHAHDLCDWTDHFIKSSQLDELPEEKRLRHAACLLADVNWRAHPDYRSEESINLVENSSLTAIDHSGRAFLALTMAYRYLGLDDDEISPQIRALASARVLDRARIVAAMMRLAYIASGAMPGVLPRTPLACAKNKVVLTLPIDLADLASDRLYSRVKQLARLIGRDAAIAVAG</sequence>
<dbReference type="SUPFAM" id="SSF109604">
    <property type="entry name" value="HD-domain/PDEase-like"/>
    <property type="match status" value="1"/>
</dbReference>
<dbReference type="InterPro" id="IPR043129">
    <property type="entry name" value="ATPase_NBD"/>
</dbReference>
<evidence type="ECO:0000256" key="3">
    <source>
        <dbReference type="ARBA" id="ARBA00022801"/>
    </source>
</evidence>
<keyword evidence="3" id="KW-0378">Hydrolase</keyword>
<protein>
    <recommendedName>
        <fullName evidence="2">exopolyphosphatase</fullName>
        <ecNumber evidence="2">3.6.1.11</ecNumber>
    </recommendedName>
</protein>
<organism evidence="7 8">
    <name type="scientific">Methylocella silvestris (strain DSM 15510 / CIP 108128 / LMG 27833 / NCIMB 13906 / BL2)</name>
    <dbReference type="NCBI Taxonomy" id="395965"/>
    <lineage>
        <taxon>Bacteria</taxon>
        <taxon>Pseudomonadati</taxon>
        <taxon>Pseudomonadota</taxon>
        <taxon>Alphaproteobacteria</taxon>
        <taxon>Hyphomicrobiales</taxon>
        <taxon>Beijerinckiaceae</taxon>
        <taxon>Methylocella</taxon>
    </lineage>
</organism>
<dbReference type="RefSeq" id="WP_012589258.1">
    <property type="nucleotide sequence ID" value="NC_011666.1"/>
</dbReference>
<accession>B8EN53</accession>
<proteinExistence type="inferred from homology"/>
<evidence type="ECO:0000259" key="6">
    <source>
        <dbReference type="Pfam" id="PF21697"/>
    </source>
</evidence>
<dbReference type="NCBIfam" id="TIGR03706">
    <property type="entry name" value="exo_poly_only"/>
    <property type="match status" value="1"/>
</dbReference>
<dbReference type="Pfam" id="PF21697">
    <property type="entry name" value="Ppx_C"/>
    <property type="match status" value="1"/>
</dbReference>
<keyword evidence="8" id="KW-1185">Reference proteome</keyword>
<dbReference type="Proteomes" id="UP000002257">
    <property type="component" value="Chromosome"/>
</dbReference>
<comment type="catalytic activity">
    <reaction evidence="4">
        <text>[phosphate](n) + H2O = [phosphate](n-1) + phosphate + H(+)</text>
        <dbReference type="Rhea" id="RHEA:21528"/>
        <dbReference type="Rhea" id="RHEA-COMP:9859"/>
        <dbReference type="Rhea" id="RHEA-COMP:14279"/>
        <dbReference type="ChEBI" id="CHEBI:15377"/>
        <dbReference type="ChEBI" id="CHEBI:15378"/>
        <dbReference type="ChEBI" id="CHEBI:16838"/>
        <dbReference type="ChEBI" id="CHEBI:43474"/>
        <dbReference type="EC" id="3.6.1.11"/>
    </reaction>
</comment>
<dbReference type="InterPro" id="IPR050273">
    <property type="entry name" value="GppA/Ppx_hydrolase"/>
</dbReference>
<evidence type="ECO:0000256" key="2">
    <source>
        <dbReference type="ARBA" id="ARBA00012451"/>
    </source>
</evidence>
<evidence type="ECO:0000313" key="8">
    <source>
        <dbReference type="Proteomes" id="UP000002257"/>
    </source>
</evidence>
<dbReference type="CDD" id="cd24052">
    <property type="entry name" value="ASKHA_NBD_HpPPX-GppA-like"/>
    <property type="match status" value="1"/>
</dbReference>
<evidence type="ECO:0000313" key="7">
    <source>
        <dbReference type="EMBL" id="ACK49188.1"/>
    </source>
</evidence>
<dbReference type="HOGENOM" id="CLU_025908_4_2_5"/>
<feature type="domain" description="Ppx/GppA phosphatase N-terminal" evidence="5">
    <location>
        <begin position="57"/>
        <end position="328"/>
    </location>
</feature>
<dbReference type="AlphaFoldDB" id="B8EN53"/>
<dbReference type="Gene3D" id="3.30.420.40">
    <property type="match status" value="1"/>
</dbReference>
<dbReference type="GO" id="GO:0004309">
    <property type="term" value="F:exopolyphosphatase activity"/>
    <property type="evidence" value="ECO:0007669"/>
    <property type="project" value="UniProtKB-EC"/>
</dbReference>
<evidence type="ECO:0000256" key="4">
    <source>
        <dbReference type="ARBA" id="ARBA00047607"/>
    </source>
</evidence>
<dbReference type="Pfam" id="PF02541">
    <property type="entry name" value="Ppx-GppA"/>
    <property type="match status" value="1"/>
</dbReference>
<comment type="similarity">
    <text evidence="1">Belongs to the GppA/Ppx family.</text>
</comment>
<dbReference type="InterPro" id="IPR048951">
    <property type="entry name" value="Ppx_C"/>
</dbReference>